<keyword evidence="3" id="KW-1185">Reference proteome</keyword>
<dbReference type="PANTHER" id="PTHR35446">
    <property type="entry name" value="SI:CH211-175M2.5"/>
    <property type="match status" value="1"/>
</dbReference>
<dbReference type="Gene3D" id="1.20.1290.10">
    <property type="entry name" value="AhpD-like"/>
    <property type="match status" value="1"/>
</dbReference>
<organism evidence="2 3">
    <name type="scientific">Iodidimonas nitroreducens</name>
    <dbReference type="NCBI Taxonomy" id="1236968"/>
    <lineage>
        <taxon>Bacteria</taxon>
        <taxon>Pseudomonadati</taxon>
        <taxon>Pseudomonadota</taxon>
        <taxon>Alphaproteobacteria</taxon>
        <taxon>Iodidimonadales</taxon>
        <taxon>Iodidimonadaceae</taxon>
        <taxon>Iodidimonas</taxon>
    </lineage>
</organism>
<dbReference type="EMBL" id="BKCN01000007">
    <property type="protein sequence ID" value="GER03960.1"/>
    <property type="molecule type" value="Genomic_DNA"/>
</dbReference>
<sequence>MSDFKFHDAASAPEGSRPILEKAKEKYGFLPNILGGLANAPAALEGYATLAGIFDKTSFTPVERQVVLLTASRRNGCDYCMAAHSGAAKMAKIDEDVLSALRGDKTLPDEKLEALRRFTDAVVEKRGYADDADVKAFLDAGYNHQNILEVVLGVGVKTLSNYANHMMEPKLDDQFKPLEWTEPKSQAAE</sequence>
<dbReference type="Pfam" id="PF02627">
    <property type="entry name" value="CMD"/>
    <property type="match status" value="1"/>
</dbReference>
<accession>A0A5A7N967</accession>
<evidence type="ECO:0000313" key="3">
    <source>
        <dbReference type="Proteomes" id="UP000324996"/>
    </source>
</evidence>
<dbReference type="GO" id="GO:0051920">
    <property type="term" value="F:peroxiredoxin activity"/>
    <property type="evidence" value="ECO:0007669"/>
    <property type="project" value="InterPro"/>
</dbReference>
<dbReference type="InterPro" id="IPR029032">
    <property type="entry name" value="AhpD-like"/>
</dbReference>
<protein>
    <recommendedName>
        <fullName evidence="1">Carboxymuconolactone decarboxylase-like domain-containing protein</fullName>
    </recommendedName>
</protein>
<evidence type="ECO:0000259" key="1">
    <source>
        <dbReference type="Pfam" id="PF02627"/>
    </source>
</evidence>
<dbReference type="InterPro" id="IPR003779">
    <property type="entry name" value="CMD-like"/>
</dbReference>
<proteinExistence type="predicted"/>
<dbReference type="SUPFAM" id="SSF69118">
    <property type="entry name" value="AhpD-like"/>
    <property type="match status" value="1"/>
</dbReference>
<reference evidence="2 3" key="1">
    <citation type="submission" date="2019-09" db="EMBL/GenBank/DDBJ databases">
        <title>NBRP : Genome information of microbial organism related human and environment.</title>
        <authorList>
            <person name="Hattori M."/>
            <person name="Oshima K."/>
            <person name="Inaba H."/>
            <person name="Suda W."/>
            <person name="Sakamoto M."/>
            <person name="Iino T."/>
            <person name="Kitahara M."/>
            <person name="Oshida Y."/>
            <person name="Iida T."/>
            <person name="Kudo T."/>
            <person name="Itoh T."/>
            <person name="Ohkuma M."/>
        </authorList>
    </citation>
    <scope>NUCLEOTIDE SEQUENCE [LARGE SCALE GENOMIC DNA]</scope>
    <source>
        <strain evidence="2 3">Q-1</strain>
    </source>
</reference>
<dbReference type="InterPro" id="IPR004675">
    <property type="entry name" value="AhpD_core"/>
</dbReference>
<dbReference type="RefSeq" id="WP_042086035.1">
    <property type="nucleotide sequence ID" value="NZ_BKCN01000007.1"/>
</dbReference>
<comment type="caution">
    <text evidence="2">The sequence shown here is derived from an EMBL/GenBank/DDBJ whole genome shotgun (WGS) entry which is preliminary data.</text>
</comment>
<dbReference type="AlphaFoldDB" id="A0A5A7N967"/>
<name>A0A5A7N967_9PROT</name>
<gene>
    <name evidence="2" type="ORF">JCM17846_16420</name>
</gene>
<dbReference type="NCBIfam" id="TIGR00778">
    <property type="entry name" value="ahpD_dom"/>
    <property type="match status" value="1"/>
</dbReference>
<evidence type="ECO:0000313" key="2">
    <source>
        <dbReference type="EMBL" id="GER03960.1"/>
    </source>
</evidence>
<dbReference type="Proteomes" id="UP000324996">
    <property type="component" value="Unassembled WGS sequence"/>
</dbReference>
<dbReference type="PANTHER" id="PTHR35446:SF3">
    <property type="entry name" value="CMD DOMAIN-CONTAINING PROTEIN"/>
    <property type="match status" value="1"/>
</dbReference>
<feature type="domain" description="Carboxymuconolactone decarboxylase-like" evidence="1">
    <location>
        <begin position="50"/>
        <end position="101"/>
    </location>
</feature>